<keyword evidence="9" id="KW-1185">Reference proteome</keyword>
<protein>
    <recommendedName>
        <fullName evidence="7">Phage shock protein PspC N-terminal domain-containing protein</fullName>
    </recommendedName>
</protein>
<dbReference type="GO" id="GO:0005886">
    <property type="term" value="C:plasma membrane"/>
    <property type="evidence" value="ECO:0007669"/>
    <property type="project" value="UniProtKB-SubCell"/>
</dbReference>
<dbReference type="Proteomes" id="UP000051176">
    <property type="component" value="Unassembled WGS sequence"/>
</dbReference>
<organism evidence="8 9">
    <name type="scientific">Levilactobacillus parabrevis ATCC 53295</name>
    <dbReference type="NCBI Taxonomy" id="1267003"/>
    <lineage>
        <taxon>Bacteria</taxon>
        <taxon>Bacillati</taxon>
        <taxon>Bacillota</taxon>
        <taxon>Bacilli</taxon>
        <taxon>Lactobacillales</taxon>
        <taxon>Lactobacillaceae</taxon>
        <taxon>Levilactobacillus</taxon>
    </lineage>
</organism>
<dbReference type="Pfam" id="PF04024">
    <property type="entry name" value="PspC"/>
    <property type="match status" value="1"/>
</dbReference>
<evidence type="ECO:0000256" key="5">
    <source>
        <dbReference type="ARBA" id="ARBA00023136"/>
    </source>
</evidence>
<dbReference type="PATRIC" id="fig|1267003.4.peg.1858"/>
<evidence type="ECO:0000256" key="4">
    <source>
        <dbReference type="ARBA" id="ARBA00022989"/>
    </source>
</evidence>
<comment type="subcellular location">
    <subcellularLocation>
        <location evidence="1">Cell membrane</location>
        <topology evidence="1">Single-pass membrane protein</topology>
    </subcellularLocation>
</comment>
<reference evidence="8 9" key="1">
    <citation type="journal article" date="2015" name="Genome Announc.">
        <title>Expanding the biotechnology potential of lactobacilli through comparative genomics of 213 strains and associated genera.</title>
        <authorList>
            <person name="Sun Z."/>
            <person name="Harris H.M."/>
            <person name="McCann A."/>
            <person name="Guo C."/>
            <person name="Argimon S."/>
            <person name="Zhang W."/>
            <person name="Yang X."/>
            <person name="Jeffery I.B."/>
            <person name="Cooney J.C."/>
            <person name="Kagawa T.F."/>
            <person name="Liu W."/>
            <person name="Song Y."/>
            <person name="Salvetti E."/>
            <person name="Wrobel A."/>
            <person name="Rasinkangas P."/>
            <person name="Parkhill J."/>
            <person name="Rea M.C."/>
            <person name="O'Sullivan O."/>
            <person name="Ritari J."/>
            <person name="Douillard F.P."/>
            <person name="Paul Ross R."/>
            <person name="Yang R."/>
            <person name="Briner A.E."/>
            <person name="Felis G.E."/>
            <person name="de Vos W.M."/>
            <person name="Barrangou R."/>
            <person name="Klaenhammer T.R."/>
            <person name="Caufield P.W."/>
            <person name="Cui Y."/>
            <person name="Zhang H."/>
            <person name="O'Toole P.W."/>
        </authorList>
    </citation>
    <scope>NUCLEOTIDE SEQUENCE [LARGE SCALE GENOMIC DNA]</scope>
    <source>
        <strain evidence="8 9">ATCC 53295</strain>
    </source>
</reference>
<evidence type="ECO:0000256" key="6">
    <source>
        <dbReference type="SAM" id="Phobius"/>
    </source>
</evidence>
<evidence type="ECO:0000259" key="7">
    <source>
        <dbReference type="Pfam" id="PF04024"/>
    </source>
</evidence>
<sequence length="61" mass="6886">MKNIHRSMSNRVFAGVIGGIADHFDWNPGIARLIFFLLAITPIFPGIIVYLILWMVMGDPE</sequence>
<accession>A0A0R1H8A9</accession>
<dbReference type="RefSeq" id="WP_020088613.1">
    <property type="nucleotide sequence ID" value="NZ_AZCZ01000005.1"/>
</dbReference>
<feature type="domain" description="Phage shock protein PspC N-terminal" evidence="7">
    <location>
        <begin position="3"/>
        <end position="57"/>
    </location>
</feature>
<dbReference type="InterPro" id="IPR007168">
    <property type="entry name" value="Phageshock_PspC_N"/>
</dbReference>
<dbReference type="GeneID" id="97414620"/>
<dbReference type="PANTHER" id="PTHR33885:SF3">
    <property type="entry name" value="PHAGE SHOCK PROTEIN C"/>
    <property type="match status" value="1"/>
</dbReference>
<keyword evidence="3 6" id="KW-0812">Transmembrane</keyword>
<name>A0A0R1H8A9_9LACO</name>
<gene>
    <name evidence="8" type="ORF">FD07_GL001764</name>
</gene>
<keyword evidence="2" id="KW-1003">Cell membrane</keyword>
<dbReference type="eggNOG" id="COG1983">
    <property type="taxonomic scope" value="Bacteria"/>
</dbReference>
<comment type="caution">
    <text evidence="8">The sequence shown here is derived from an EMBL/GenBank/DDBJ whole genome shotgun (WGS) entry which is preliminary data.</text>
</comment>
<dbReference type="InterPro" id="IPR052027">
    <property type="entry name" value="PspC"/>
</dbReference>
<evidence type="ECO:0000313" key="9">
    <source>
        <dbReference type="Proteomes" id="UP000051176"/>
    </source>
</evidence>
<keyword evidence="5 6" id="KW-0472">Membrane</keyword>
<dbReference type="AlphaFoldDB" id="A0A0R1H8A9"/>
<evidence type="ECO:0000256" key="2">
    <source>
        <dbReference type="ARBA" id="ARBA00022475"/>
    </source>
</evidence>
<dbReference type="STRING" id="357278.IV61_GL002109"/>
<keyword evidence="4 6" id="KW-1133">Transmembrane helix</keyword>
<evidence type="ECO:0000256" key="3">
    <source>
        <dbReference type="ARBA" id="ARBA00022692"/>
    </source>
</evidence>
<dbReference type="PANTHER" id="PTHR33885">
    <property type="entry name" value="PHAGE SHOCK PROTEIN C"/>
    <property type="match status" value="1"/>
</dbReference>
<dbReference type="OrthoDB" id="9815286at2"/>
<dbReference type="EMBL" id="AZCZ01000005">
    <property type="protein sequence ID" value="KRK39143.1"/>
    <property type="molecule type" value="Genomic_DNA"/>
</dbReference>
<evidence type="ECO:0000313" key="8">
    <source>
        <dbReference type="EMBL" id="KRK39143.1"/>
    </source>
</evidence>
<evidence type="ECO:0000256" key="1">
    <source>
        <dbReference type="ARBA" id="ARBA00004162"/>
    </source>
</evidence>
<proteinExistence type="predicted"/>
<feature type="transmembrane region" description="Helical" evidence="6">
    <location>
        <begin position="33"/>
        <end position="57"/>
    </location>
</feature>